<accession>A0A699PT44</accession>
<comment type="caution">
    <text evidence="1">The sequence shown here is derived from an EMBL/GenBank/DDBJ whole genome shotgun (WGS) entry which is preliminary data.</text>
</comment>
<feature type="non-terminal residue" evidence="1">
    <location>
        <position position="1"/>
    </location>
</feature>
<protein>
    <submittedName>
        <fullName evidence="1">Uncharacterized protein</fullName>
    </submittedName>
</protein>
<evidence type="ECO:0000313" key="1">
    <source>
        <dbReference type="EMBL" id="GFC54402.1"/>
    </source>
</evidence>
<gene>
    <name evidence="1" type="ORF">Tci_826372</name>
</gene>
<sequence>EARAMRQIGDAREQVVTQSFNEINPGDQNISPQKITKTQNCNNMIIPEANSSHKLPDEIDEKL</sequence>
<name>A0A699PT44_TANCI</name>
<dbReference type="EMBL" id="BKCJ010961078">
    <property type="protein sequence ID" value="GFC54402.1"/>
    <property type="molecule type" value="Genomic_DNA"/>
</dbReference>
<proteinExistence type="predicted"/>
<organism evidence="1">
    <name type="scientific">Tanacetum cinerariifolium</name>
    <name type="common">Dalmatian daisy</name>
    <name type="synonym">Chrysanthemum cinerariifolium</name>
    <dbReference type="NCBI Taxonomy" id="118510"/>
    <lineage>
        <taxon>Eukaryota</taxon>
        <taxon>Viridiplantae</taxon>
        <taxon>Streptophyta</taxon>
        <taxon>Embryophyta</taxon>
        <taxon>Tracheophyta</taxon>
        <taxon>Spermatophyta</taxon>
        <taxon>Magnoliopsida</taxon>
        <taxon>eudicotyledons</taxon>
        <taxon>Gunneridae</taxon>
        <taxon>Pentapetalae</taxon>
        <taxon>asterids</taxon>
        <taxon>campanulids</taxon>
        <taxon>Asterales</taxon>
        <taxon>Asteraceae</taxon>
        <taxon>Asteroideae</taxon>
        <taxon>Anthemideae</taxon>
        <taxon>Anthemidinae</taxon>
        <taxon>Tanacetum</taxon>
    </lineage>
</organism>
<reference evidence="1" key="1">
    <citation type="journal article" date="2019" name="Sci. Rep.">
        <title>Draft genome of Tanacetum cinerariifolium, the natural source of mosquito coil.</title>
        <authorList>
            <person name="Yamashiro T."/>
            <person name="Shiraishi A."/>
            <person name="Satake H."/>
            <person name="Nakayama K."/>
        </authorList>
    </citation>
    <scope>NUCLEOTIDE SEQUENCE</scope>
</reference>
<dbReference type="AlphaFoldDB" id="A0A699PT44"/>